<accession>A0A1A9VQ99</accession>
<keyword evidence="1" id="KW-0472">Membrane</keyword>
<proteinExistence type="predicted"/>
<keyword evidence="1" id="KW-1133">Transmembrane helix</keyword>
<reference evidence="2" key="1">
    <citation type="submission" date="2020-05" db="UniProtKB">
        <authorList>
            <consortium name="EnsemblMetazoa"/>
        </authorList>
    </citation>
    <scope>IDENTIFICATION</scope>
    <source>
        <strain evidence="2">TTRI</strain>
    </source>
</reference>
<dbReference type="Proteomes" id="UP000078200">
    <property type="component" value="Unassembled WGS sequence"/>
</dbReference>
<dbReference type="AlphaFoldDB" id="A0A1A9VQ99"/>
<dbReference type="EnsemblMetazoa" id="GAUT044158-RA">
    <property type="protein sequence ID" value="GAUT044158-PA"/>
    <property type="gene ID" value="GAUT044158"/>
</dbReference>
<feature type="transmembrane region" description="Helical" evidence="1">
    <location>
        <begin position="90"/>
        <end position="111"/>
    </location>
</feature>
<evidence type="ECO:0000313" key="3">
    <source>
        <dbReference type="Proteomes" id="UP000078200"/>
    </source>
</evidence>
<dbReference type="VEuPathDB" id="VectorBase:GAUT044158"/>
<organism evidence="2 3">
    <name type="scientific">Glossina austeni</name>
    <name type="common">Savannah tsetse fly</name>
    <dbReference type="NCBI Taxonomy" id="7395"/>
    <lineage>
        <taxon>Eukaryota</taxon>
        <taxon>Metazoa</taxon>
        <taxon>Ecdysozoa</taxon>
        <taxon>Arthropoda</taxon>
        <taxon>Hexapoda</taxon>
        <taxon>Insecta</taxon>
        <taxon>Pterygota</taxon>
        <taxon>Neoptera</taxon>
        <taxon>Endopterygota</taxon>
        <taxon>Diptera</taxon>
        <taxon>Brachycera</taxon>
        <taxon>Muscomorpha</taxon>
        <taxon>Hippoboscoidea</taxon>
        <taxon>Glossinidae</taxon>
        <taxon>Glossina</taxon>
    </lineage>
</organism>
<sequence length="127" mass="14511">MYVHKSNSLSNEVQPYSLLRGSADVNASMKRKIYALSQKSKVVVIKQARRRLFCPLITFDKINLLKRPFRSQLVPVNISPSTNSSILRFCFVYLSIFTLFWLFIFMLIALVRNCGNNGSCNGTVENI</sequence>
<protein>
    <submittedName>
        <fullName evidence="2">Uncharacterized protein</fullName>
    </submittedName>
</protein>
<keyword evidence="1" id="KW-0812">Transmembrane</keyword>
<keyword evidence="3" id="KW-1185">Reference proteome</keyword>
<evidence type="ECO:0000313" key="2">
    <source>
        <dbReference type="EnsemblMetazoa" id="GAUT044158-PA"/>
    </source>
</evidence>
<evidence type="ECO:0000256" key="1">
    <source>
        <dbReference type="SAM" id="Phobius"/>
    </source>
</evidence>
<name>A0A1A9VQ99_GLOAU</name>